<keyword evidence="6" id="KW-1185">Reference proteome</keyword>
<gene>
    <name evidence="5" type="ORF">GGQ54_000590</name>
</gene>
<dbReference type="InterPro" id="IPR016181">
    <property type="entry name" value="Acyl_CoA_acyltransferase"/>
</dbReference>
<dbReference type="RefSeq" id="WP_179444027.1">
    <property type="nucleotide sequence ID" value="NZ_JACBZS010000001.1"/>
</dbReference>
<protein>
    <submittedName>
        <fullName evidence="5">Ribosomal-protein-alanine N-acetyltransferase</fullName>
        <ecNumber evidence="5">2.3.1.267</ecNumber>
    </submittedName>
</protein>
<evidence type="ECO:0000256" key="1">
    <source>
        <dbReference type="ARBA" id="ARBA00022679"/>
    </source>
</evidence>
<evidence type="ECO:0000256" key="2">
    <source>
        <dbReference type="ARBA" id="ARBA00023315"/>
    </source>
</evidence>
<reference evidence="5 6" key="1">
    <citation type="submission" date="2020-07" db="EMBL/GenBank/DDBJ databases">
        <title>Sequencing the genomes of 1000 actinobacteria strains.</title>
        <authorList>
            <person name="Klenk H.-P."/>
        </authorList>
    </citation>
    <scope>NUCLEOTIDE SEQUENCE [LARGE SCALE GENOMIC DNA]</scope>
    <source>
        <strain evidence="5 6">DSM 103164</strain>
    </source>
</reference>
<evidence type="ECO:0000259" key="4">
    <source>
        <dbReference type="PROSITE" id="PS51186"/>
    </source>
</evidence>
<dbReference type="EC" id="2.3.1.267" evidence="5"/>
<dbReference type="Pfam" id="PF13302">
    <property type="entry name" value="Acetyltransf_3"/>
    <property type="match status" value="1"/>
</dbReference>
<dbReference type="SUPFAM" id="SSF55729">
    <property type="entry name" value="Acyl-CoA N-acyltransferases (Nat)"/>
    <property type="match status" value="1"/>
</dbReference>
<dbReference type="PANTHER" id="PTHR43792:SF8">
    <property type="entry name" value="[RIBOSOMAL PROTEIN US5]-ALANINE N-ACETYLTRANSFERASE"/>
    <property type="match status" value="1"/>
</dbReference>
<name>A0A7Z0D6Y4_9ACTN</name>
<feature type="domain" description="N-acetyltransferase" evidence="4">
    <location>
        <begin position="13"/>
        <end position="170"/>
    </location>
</feature>
<evidence type="ECO:0000313" key="6">
    <source>
        <dbReference type="Proteomes" id="UP000527616"/>
    </source>
</evidence>
<dbReference type="PROSITE" id="PS51186">
    <property type="entry name" value="GNAT"/>
    <property type="match status" value="1"/>
</dbReference>
<sequence>MDPGTDGDGRMQLELVAMRHARFLEEFEIANRGFFAERVGDRGDDYFARFEERLAALVDENDVGRSLLFVIVDNFGRILGRVNITDIDQPDLTELGFRVAEADQGRGVATYGVSAALEAARECGVDKVLARVAEDNLGSRRVLARVGFTETGRAESPVGSDARFLGFEITL</sequence>
<keyword evidence="1 5" id="KW-0808">Transferase</keyword>
<dbReference type="PANTHER" id="PTHR43792">
    <property type="entry name" value="GNAT FAMILY, PUTATIVE (AFU_ORTHOLOGUE AFUA_3G00765)-RELATED-RELATED"/>
    <property type="match status" value="1"/>
</dbReference>
<organism evidence="5 6">
    <name type="scientific">Naumannella cuiyingiana</name>
    <dbReference type="NCBI Taxonomy" id="1347891"/>
    <lineage>
        <taxon>Bacteria</taxon>
        <taxon>Bacillati</taxon>
        <taxon>Actinomycetota</taxon>
        <taxon>Actinomycetes</taxon>
        <taxon>Propionibacteriales</taxon>
        <taxon>Propionibacteriaceae</taxon>
        <taxon>Naumannella</taxon>
    </lineage>
</organism>
<proteinExistence type="inferred from homology"/>
<comment type="similarity">
    <text evidence="3">Belongs to the acetyltransferase family. RimJ subfamily.</text>
</comment>
<dbReference type="InterPro" id="IPR051531">
    <property type="entry name" value="N-acetyltransferase"/>
</dbReference>
<comment type="caution">
    <text evidence="5">The sequence shown here is derived from an EMBL/GenBank/DDBJ whole genome shotgun (WGS) entry which is preliminary data.</text>
</comment>
<dbReference type="AlphaFoldDB" id="A0A7Z0D6Y4"/>
<accession>A0A7Z0D6Y4</accession>
<dbReference type="GO" id="GO:0005737">
    <property type="term" value="C:cytoplasm"/>
    <property type="evidence" value="ECO:0007669"/>
    <property type="project" value="TreeGrafter"/>
</dbReference>
<dbReference type="Proteomes" id="UP000527616">
    <property type="component" value="Unassembled WGS sequence"/>
</dbReference>
<dbReference type="EMBL" id="JACBZS010000001">
    <property type="protein sequence ID" value="NYI70030.1"/>
    <property type="molecule type" value="Genomic_DNA"/>
</dbReference>
<evidence type="ECO:0000313" key="5">
    <source>
        <dbReference type="EMBL" id="NYI70030.1"/>
    </source>
</evidence>
<dbReference type="InterPro" id="IPR000182">
    <property type="entry name" value="GNAT_dom"/>
</dbReference>
<dbReference type="GO" id="GO:0008999">
    <property type="term" value="F:protein-N-terminal-alanine acetyltransferase activity"/>
    <property type="evidence" value="ECO:0007669"/>
    <property type="project" value="UniProtKB-EC"/>
</dbReference>
<dbReference type="Gene3D" id="3.40.630.30">
    <property type="match status" value="1"/>
</dbReference>
<keyword evidence="2 5" id="KW-0012">Acyltransferase</keyword>
<evidence type="ECO:0000256" key="3">
    <source>
        <dbReference type="ARBA" id="ARBA00038502"/>
    </source>
</evidence>